<comment type="similarity">
    <text evidence="1">Belongs to the metallothionein superfamily. Type 15 family.</text>
</comment>
<dbReference type="Proteomes" id="UP001415857">
    <property type="component" value="Unassembled WGS sequence"/>
</dbReference>
<dbReference type="GO" id="GO:0005507">
    <property type="term" value="F:copper ion binding"/>
    <property type="evidence" value="ECO:0007669"/>
    <property type="project" value="InterPro"/>
</dbReference>
<keyword evidence="2" id="KW-0479">Metal-binding</keyword>
<evidence type="ECO:0000256" key="2">
    <source>
        <dbReference type="ARBA" id="ARBA00022723"/>
    </source>
</evidence>
<dbReference type="PANTHER" id="PTHR33357:SF3">
    <property type="entry name" value="METALLOTHIONEIN-LIKE PROTEIN 3"/>
    <property type="match status" value="1"/>
</dbReference>
<evidence type="ECO:0000256" key="3">
    <source>
        <dbReference type="ARBA" id="ARBA00022851"/>
    </source>
</evidence>
<comment type="caution">
    <text evidence="4">The sequence shown here is derived from an EMBL/GenBank/DDBJ whole genome shotgun (WGS) entry which is preliminary data.</text>
</comment>
<evidence type="ECO:0008006" key="6">
    <source>
        <dbReference type="Google" id="ProtNLM"/>
    </source>
</evidence>
<protein>
    <recommendedName>
        <fullName evidence="6">Metallothionein</fullName>
    </recommendedName>
</protein>
<accession>A0AAP0R5S5</accession>
<evidence type="ECO:0000313" key="5">
    <source>
        <dbReference type="Proteomes" id="UP001415857"/>
    </source>
</evidence>
<evidence type="ECO:0000313" key="4">
    <source>
        <dbReference type="EMBL" id="KAK9269144.1"/>
    </source>
</evidence>
<reference evidence="4 5" key="1">
    <citation type="journal article" date="2024" name="Plant J.">
        <title>Genome sequences and population genomics reveal climatic adaptation and genomic divergence between two closely related sweetgum species.</title>
        <authorList>
            <person name="Xu W.Q."/>
            <person name="Ren C.Q."/>
            <person name="Zhang X.Y."/>
            <person name="Comes H.P."/>
            <person name="Liu X.H."/>
            <person name="Li Y.G."/>
            <person name="Kettle C.J."/>
            <person name="Jalonen R."/>
            <person name="Gaisberger H."/>
            <person name="Ma Y.Z."/>
            <person name="Qiu Y.X."/>
        </authorList>
    </citation>
    <scope>NUCLEOTIDE SEQUENCE [LARGE SCALE GENOMIC DNA]</scope>
    <source>
        <strain evidence="4">Hangzhou</strain>
    </source>
</reference>
<sequence length="63" mass="6593">MSTCGDCDCADKSQCVKKGNGYGLDIVETQKSFIDTVVVEAPAAEHEGNCKCGPNCACVDCKC</sequence>
<dbReference type="PANTHER" id="PTHR33357">
    <property type="entry name" value="METALLOTHIONEIN-LIKE PROTEIN 3"/>
    <property type="match status" value="1"/>
</dbReference>
<dbReference type="EMBL" id="JBBPBK010000015">
    <property type="protein sequence ID" value="KAK9269144.1"/>
    <property type="molecule type" value="Genomic_DNA"/>
</dbReference>
<keyword evidence="3" id="KW-0480">Metal-thiolate cluster</keyword>
<evidence type="ECO:0000256" key="1">
    <source>
        <dbReference type="ARBA" id="ARBA00005802"/>
    </source>
</evidence>
<proteinExistence type="inferred from homology"/>
<name>A0AAP0R5S5_LIQFO</name>
<organism evidence="4 5">
    <name type="scientific">Liquidambar formosana</name>
    <name type="common">Formosan gum</name>
    <dbReference type="NCBI Taxonomy" id="63359"/>
    <lineage>
        <taxon>Eukaryota</taxon>
        <taxon>Viridiplantae</taxon>
        <taxon>Streptophyta</taxon>
        <taxon>Embryophyta</taxon>
        <taxon>Tracheophyta</taxon>
        <taxon>Spermatophyta</taxon>
        <taxon>Magnoliopsida</taxon>
        <taxon>eudicotyledons</taxon>
        <taxon>Gunneridae</taxon>
        <taxon>Pentapetalae</taxon>
        <taxon>Saxifragales</taxon>
        <taxon>Altingiaceae</taxon>
        <taxon>Liquidambar</taxon>
    </lineage>
</organism>
<dbReference type="InterPro" id="IPR044671">
    <property type="entry name" value="MT3"/>
</dbReference>
<dbReference type="AlphaFoldDB" id="A0AAP0R5S5"/>
<dbReference type="GO" id="GO:0006878">
    <property type="term" value="P:intracellular copper ion homeostasis"/>
    <property type="evidence" value="ECO:0007669"/>
    <property type="project" value="InterPro"/>
</dbReference>
<keyword evidence="5" id="KW-1185">Reference proteome</keyword>
<gene>
    <name evidence="4" type="ORF">L1049_000913</name>
</gene>
<dbReference type="GO" id="GO:0008270">
    <property type="term" value="F:zinc ion binding"/>
    <property type="evidence" value="ECO:0007669"/>
    <property type="project" value="InterPro"/>
</dbReference>